<organism evidence="4 5">
    <name type="scientific">Populus tomentosa</name>
    <name type="common">Chinese white poplar</name>
    <dbReference type="NCBI Taxonomy" id="118781"/>
    <lineage>
        <taxon>Eukaryota</taxon>
        <taxon>Viridiplantae</taxon>
        <taxon>Streptophyta</taxon>
        <taxon>Embryophyta</taxon>
        <taxon>Tracheophyta</taxon>
        <taxon>Spermatophyta</taxon>
        <taxon>Magnoliopsida</taxon>
        <taxon>eudicotyledons</taxon>
        <taxon>Gunneridae</taxon>
        <taxon>Pentapetalae</taxon>
        <taxon>rosids</taxon>
        <taxon>fabids</taxon>
        <taxon>Malpighiales</taxon>
        <taxon>Salicaceae</taxon>
        <taxon>Saliceae</taxon>
        <taxon>Populus</taxon>
    </lineage>
</organism>
<feature type="domain" description="F-box" evidence="2">
    <location>
        <begin position="26"/>
        <end position="66"/>
    </location>
</feature>
<keyword evidence="1" id="KW-0472">Membrane</keyword>
<dbReference type="InterPro" id="IPR019494">
    <property type="entry name" value="FIST_C"/>
</dbReference>
<dbReference type="GO" id="GO:0000209">
    <property type="term" value="P:protein polyubiquitination"/>
    <property type="evidence" value="ECO:0007669"/>
    <property type="project" value="TreeGrafter"/>
</dbReference>
<proteinExistence type="predicted"/>
<dbReference type="Proteomes" id="UP000886885">
    <property type="component" value="Chromosome 15A"/>
</dbReference>
<dbReference type="EMBL" id="JAAWWB010000029">
    <property type="protein sequence ID" value="KAG6747219.1"/>
    <property type="molecule type" value="Genomic_DNA"/>
</dbReference>
<dbReference type="SMART" id="SM01204">
    <property type="entry name" value="FIST_C"/>
    <property type="match status" value="1"/>
</dbReference>
<name>A0A8X8CBZ2_POPTO</name>
<evidence type="ECO:0000313" key="5">
    <source>
        <dbReference type="Proteomes" id="UP000886885"/>
    </source>
</evidence>
<dbReference type="GO" id="GO:0032436">
    <property type="term" value="P:positive regulation of proteasomal ubiquitin-dependent protein catabolic process"/>
    <property type="evidence" value="ECO:0007669"/>
    <property type="project" value="TreeGrafter"/>
</dbReference>
<evidence type="ECO:0000259" key="3">
    <source>
        <dbReference type="SMART" id="SM01204"/>
    </source>
</evidence>
<keyword evidence="1" id="KW-1133">Transmembrane helix</keyword>
<evidence type="ECO:0000256" key="1">
    <source>
        <dbReference type="SAM" id="Phobius"/>
    </source>
</evidence>
<dbReference type="InterPro" id="IPR001810">
    <property type="entry name" value="F-box_dom"/>
</dbReference>
<feature type="transmembrane region" description="Helical" evidence="1">
    <location>
        <begin position="512"/>
        <end position="536"/>
    </location>
</feature>
<comment type="caution">
    <text evidence="4">The sequence shown here is derived from an EMBL/GenBank/DDBJ whole genome shotgun (WGS) entry which is preliminary data.</text>
</comment>
<dbReference type="Pfam" id="PF00646">
    <property type="entry name" value="F-box"/>
    <property type="match status" value="2"/>
</dbReference>
<dbReference type="PANTHER" id="PTHR14939">
    <property type="entry name" value="F-BOX ONLY PROTEIN 22"/>
    <property type="match status" value="1"/>
</dbReference>
<feature type="domain" description="F-box" evidence="2">
    <location>
        <begin position="344"/>
        <end position="384"/>
    </location>
</feature>
<evidence type="ECO:0000259" key="2">
    <source>
        <dbReference type="SMART" id="SM00256"/>
    </source>
</evidence>
<evidence type="ECO:0000313" key="4">
    <source>
        <dbReference type="EMBL" id="KAG6747219.1"/>
    </source>
</evidence>
<gene>
    <name evidence="4" type="ORF">POTOM_049608</name>
</gene>
<dbReference type="AlphaFoldDB" id="A0A8X8CBZ2"/>
<dbReference type="PANTHER" id="PTHR14939:SF5">
    <property type="entry name" value="F-BOX ONLY PROTEIN 22"/>
    <property type="match status" value="1"/>
</dbReference>
<feature type="domain" description="FIST C-domain" evidence="3">
    <location>
        <begin position="147"/>
        <end position="302"/>
    </location>
</feature>
<sequence length="542" mass="60672">MRFAYRGTTQMAKQLSGRMMCGFSLVTEEIMQNILSRLPALAFAYAACVNKRWYKICSQILKRPKLASALSLNPSLHVSFSVNVHRTYSLDAVEEVIEQVLSEPIRPHFAIACISKEFNLELTHGLIIKKLGSSIPIITNRHEAEPPCHAQLHLLNCHFLMFKLETISTNDSGFLTPRRCLDFYEVRGGGGRYFNVNGVGIQPGDSFLFYQSDSETASSTCDHAFNKLLALKAELKSKNYLHLSKFADKDDKKEVLGGLILSCYRRGESFFGDPFVDSYPFCDSFPTAPVAGLFCRGEIGRGPKSLMNEEYEDVNSPSNSCRILTTMEEKPKEPETPMTSFASINEDLILNILKRLPALSFASAACVSKSWNQICHQILYRPKFASAFSLNPDEKVALEEVVDKVLSEPIRPHFAIANVIGSGVDLSERLNFLATKLGFQTPIIVSCTSGIMGRDAVTDEHREVMLEEYWVDGESNPCIGIILTVGFLPGLKVDAIPLFQPRKVTKLQFVKMMFPIGFFIFYCAKLNCSAALSLIWERKWGQ</sequence>
<protein>
    <recommendedName>
        <fullName evidence="6">F-box domain-containing protein</fullName>
    </recommendedName>
</protein>
<accession>A0A8X8CBZ2</accession>
<keyword evidence="5" id="KW-1185">Reference proteome</keyword>
<evidence type="ECO:0008006" key="6">
    <source>
        <dbReference type="Google" id="ProtNLM"/>
    </source>
</evidence>
<dbReference type="SMART" id="SM00256">
    <property type="entry name" value="FBOX"/>
    <property type="match status" value="2"/>
</dbReference>
<keyword evidence="1" id="KW-0812">Transmembrane</keyword>
<dbReference type="OrthoDB" id="509497at2759"/>
<reference evidence="4" key="1">
    <citation type="journal article" date="2020" name="bioRxiv">
        <title>Hybrid origin of Populus tomentosa Carr. identified through genome sequencing and phylogenomic analysis.</title>
        <authorList>
            <person name="An X."/>
            <person name="Gao K."/>
            <person name="Chen Z."/>
            <person name="Li J."/>
            <person name="Yang X."/>
            <person name="Yang X."/>
            <person name="Zhou J."/>
            <person name="Guo T."/>
            <person name="Zhao T."/>
            <person name="Huang S."/>
            <person name="Miao D."/>
            <person name="Khan W.U."/>
            <person name="Rao P."/>
            <person name="Ye M."/>
            <person name="Lei B."/>
            <person name="Liao W."/>
            <person name="Wang J."/>
            <person name="Ji L."/>
            <person name="Li Y."/>
            <person name="Guo B."/>
            <person name="Mustafa N.S."/>
            <person name="Li S."/>
            <person name="Yun Q."/>
            <person name="Keller S.R."/>
            <person name="Mao J."/>
            <person name="Zhang R."/>
            <person name="Strauss S.H."/>
        </authorList>
    </citation>
    <scope>NUCLEOTIDE SEQUENCE</scope>
    <source>
        <strain evidence="4">GM15</strain>
        <tissue evidence="4">Leaf</tissue>
    </source>
</reference>